<evidence type="ECO:0000256" key="2">
    <source>
        <dbReference type="ARBA" id="ARBA00023157"/>
    </source>
</evidence>
<evidence type="ECO:0000256" key="1">
    <source>
        <dbReference type="ARBA" id="ARBA00022737"/>
    </source>
</evidence>
<sequence>MEDSCDVTIDSSSGHRQGSIRSPRYPRHYPPSTACSYRLVGNSTERVQLMFQTFDLYHPGKVAEKNCLDADIVKVSTIIDGGKAEIDAFCGSVANPKIQLMSTGPELLIEFLSFQNTNTGTGFQAEYRFLQ</sequence>
<keyword evidence="2" id="KW-1015">Disulfide bond</keyword>
<feature type="domain" description="CUB" evidence="5">
    <location>
        <begin position="5"/>
        <end position="130"/>
    </location>
</feature>
<dbReference type="SUPFAM" id="SSF49854">
    <property type="entry name" value="Spermadhesin, CUB domain"/>
    <property type="match status" value="1"/>
</dbReference>
<dbReference type="GeneID" id="106818039"/>
<gene>
    <name evidence="7" type="primary">LOC106818039</name>
</gene>
<dbReference type="CDD" id="cd00041">
    <property type="entry name" value="CUB"/>
    <property type="match status" value="1"/>
</dbReference>
<dbReference type="InterPro" id="IPR000859">
    <property type="entry name" value="CUB_dom"/>
</dbReference>
<evidence type="ECO:0000259" key="5">
    <source>
        <dbReference type="PROSITE" id="PS01180"/>
    </source>
</evidence>
<comment type="caution">
    <text evidence="3">Lacks conserved residue(s) required for the propagation of feature annotation.</text>
</comment>
<evidence type="ECO:0000256" key="4">
    <source>
        <dbReference type="SAM" id="MobiDB-lite"/>
    </source>
</evidence>
<feature type="non-terminal residue" evidence="7">
    <location>
        <position position="131"/>
    </location>
</feature>
<protein>
    <submittedName>
        <fullName evidence="7">Neuropilin and tolloid-like protein 2</fullName>
    </submittedName>
</protein>
<keyword evidence="1" id="KW-0677">Repeat</keyword>
<dbReference type="SMART" id="SM00042">
    <property type="entry name" value="CUB"/>
    <property type="match status" value="1"/>
</dbReference>
<dbReference type="RefSeq" id="XP_014678240.1">
    <property type="nucleotide sequence ID" value="XM_014822754.1"/>
</dbReference>
<accession>A0ABM1F1B9</accession>
<feature type="region of interest" description="Disordered" evidence="4">
    <location>
        <begin position="1"/>
        <end position="27"/>
    </location>
</feature>
<evidence type="ECO:0000256" key="3">
    <source>
        <dbReference type="PROSITE-ProRule" id="PRU00059"/>
    </source>
</evidence>
<dbReference type="PANTHER" id="PTHR24251">
    <property type="entry name" value="OVOCHYMASE-RELATED"/>
    <property type="match status" value="1"/>
</dbReference>
<dbReference type="Proteomes" id="UP000695022">
    <property type="component" value="Unplaced"/>
</dbReference>
<proteinExistence type="predicted"/>
<name>A0ABM1F1B9_PRICU</name>
<evidence type="ECO:0000313" key="7">
    <source>
        <dbReference type="RefSeq" id="XP_014678240.1"/>
    </source>
</evidence>
<keyword evidence="6" id="KW-1185">Reference proteome</keyword>
<dbReference type="Gene3D" id="2.60.120.290">
    <property type="entry name" value="Spermadhesin, CUB domain"/>
    <property type="match status" value="1"/>
</dbReference>
<dbReference type="Pfam" id="PF00431">
    <property type="entry name" value="CUB"/>
    <property type="match status" value="1"/>
</dbReference>
<organism evidence="6 7">
    <name type="scientific">Priapulus caudatus</name>
    <name type="common">Priapulid worm</name>
    <dbReference type="NCBI Taxonomy" id="37621"/>
    <lineage>
        <taxon>Eukaryota</taxon>
        <taxon>Metazoa</taxon>
        <taxon>Ecdysozoa</taxon>
        <taxon>Scalidophora</taxon>
        <taxon>Priapulida</taxon>
        <taxon>Priapulimorpha</taxon>
        <taxon>Priapulimorphida</taxon>
        <taxon>Priapulidae</taxon>
        <taxon>Priapulus</taxon>
    </lineage>
</organism>
<dbReference type="InterPro" id="IPR035914">
    <property type="entry name" value="Sperma_CUB_dom_sf"/>
</dbReference>
<feature type="compositionally biased region" description="Polar residues" evidence="4">
    <location>
        <begin position="9"/>
        <end position="20"/>
    </location>
</feature>
<dbReference type="PROSITE" id="PS01180">
    <property type="entry name" value="CUB"/>
    <property type="match status" value="1"/>
</dbReference>
<reference evidence="7" key="1">
    <citation type="submission" date="2025-08" db="UniProtKB">
        <authorList>
            <consortium name="RefSeq"/>
        </authorList>
    </citation>
    <scope>IDENTIFICATION</scope>
</reference>
<evidence type="ECO:0000313" key="6">
    <source>
        <dbReference type="Proteomes" id="UP000695022"/>
    </source>
</evidence>